<accession>A0A5P9V2M9</accession>
<name>A0A5P9V2M9_9BETA</name>
<proteinExistence type="predicted"/>
<dbReference type="EMBL" id="KY315545">
    <property type="protein sequence ID" value="QFX16094.1"/>
    <property type="molecule type" value="Genomic_DNA"/>
</dbReference>
<protein>
    <submittedName>
        <fullName evidence="1">Uncharacterized protein</fullName>
    </submittedName>
</protein>
<organism evidence="1">
    <name type="scientific">Human betaherpesvirus 6</name>
    <dbReference type="NCBI Taxonomy" id="10368"/>
    <lineage>
        <taxon>Viruses</taxon>
        <taxon>Duplodnaviria</taxon>
        <taxon>Heunggongvirae</taxon>
        <taxon>Peploviricota</taxon>
        <taxon>Herviviricetes</taxon>
        <taxon>Herpesvirales</taxon>
        <taxon>Orthoherpesviridae</taxon>
        <taxon>Betaherpesvirinae</taxon>
        <taxon>Roseolovirus</taxon>
    </lineage>
</organism>
<evidence type="ECO:0000313" key="1">
    <source>
        <dbReference type="EMBL" id="QFX16094.1"/>
    </source>
</evidence>
<sequence length="49" mass="5406">MNGPSFSSILTVSGIHLLYGMSASNLLAWRYSGLKFSEEYVLGLIFFTS</sequence>
<reference evidence="1" key="1">
    <citation type="journal article" date="2018" name="BMC Genomics">
        <title>Comparative genomic, transcriptomic, and proteomic reannotation of human herpesvirus 6.</title>
        <authorList>
            <person name="Greninger A.L."/>
            <person name="Knudsen G.M."/>
            <person name="Roychoudhury P."/>
            <person name="Hanson D.J."/>
            <person name="Sedlak R.H."/>
            <person name="Xie H."/>
            <person name="Guan J."/>
            <person name="Nguyen T."/>
            <person name="Peddu V."/>
            <person name="Boeckh M."/>
            <person name="Huang M.L."/>
            <person name="Cook L."/>
            <person name="Depledge D.P."/>
            <person name="Zerr D.M."/>
            <person name="Koelle D.M."/>
            <person name="Gantt S."/>
            <person name="Yoshikawa T."/>
            <person name="Caserta M."/>
            <person name="Hill J.A."/>
            <person name="Jerome K.R."/>
        </authorList>
    </citation>
    <scope>NUCLEOTIDE SEQUENCE</scope>
    <source>
        <strain evidence="1">HP88D9</strain>
    </source>
</reference>